<evidence type="ECO:0000313" key="2">
    <source>
        <dbReference type="EMBL" id="OHS93057.1"/>
    </source>
</evidence>
<dbReference type="AlphaFoldDB" id="A0A1J4J2U0"/>
<protein>
    <recommendedName>
        <fullName evidence="1">Protein kinase domain-containing protein</fullName>
    </recommendedName>
</protein>
<evidence type="ECO:0000259" key="1">
    <source>
        <dbReference type="PROSITE" id="PS50011"/>
    </source>
</evidence>
<dbReference type="OrthoDB" id="3269467at2759"/>
<dbReference type="GO" id="GO:0005524">
    <property type="term" value="F:ATP binding"/>
    <property type="evidence" value="ECO:0007669"/>
    <property type="project" value="InterPro"/>
</dbReference>
<dbReference type="RefSeq" id="XP_068346194.1">
    <property type="nucleotide sequence ID" value="XM_068496406.1"/>
</dbReference>
<dbReference type="Gene3D" id="1.10.510.10">
    <property type="entry name" value="Transferase(Phosphotransferase) domain 1"/>
    <property type="match status" value="1"/>
</dbReference>
<dbReference type="EMBL" id="MLAK01001437">
    <property type="protein sequence ID" value="OHS93057.1"/>
    <property type="molecule type" value="Genomic_DNA"/>
</dbReference>
<accession>A0A1J4J2U0</accession>
<feature type="domain" description="Protein kinase" evidence="1">
    <location>
        <begin position="1"/>
        <end position="85"/>
    </location>
</feature>
<name>A0A1J4J2U0_9EUKA</name>
<comment type="caution">
    <text evidence="2">The sequence shown here is derived from an EMBL/GenBank/DDBJ whole genome shotgun (WGS) entry which is preliminary data.</text>
</comment>
<dbReference type="Proteomes" id="UP000179807">
    <property type="component" value="Unassembled WGS sequence"/>
</dbReference>
<dbReference type="Pfam" id="PF00069">
    <property type="entry name" value="Pkinase"/>
    <property type="match status" value="1"/>
</dbReference>
<dbReference type="GO" id="GO:0010506">
    <property type="term" value="P:regulation of autophagy"/>
    <property type="evidence" value="ECO:0007669"/>
    <property type="project" value="InterPro"/>
</dbReference>
<proteinExistence type="predicted"/>
<gene>
    <name evidence="2" type="ORF">TRFO_12068</name>
</gene>
<dbReference type="InterPro" id="IPR000719">
    <property type="entry name" value="Prot_kinase_dom"/>
</dbReference>
<keyword evidence="3" id="KW-1185">Reference proteome</keyword>
<dbReference type="InterPro" id="IPR011009">
    <property type="entry name" value="Kinase-like_dom_sf"/>
</dbReference>
<reference evidence="2" key="1">
    <citation type="submission" date="2016-10" db="EMBL/GenBank/DDBJ databases">
        <authorList>
            <person name="Benchimol M."/>
            <person name="Almeida L.G."/>
            <person name="Vasconcelos A.T."/>
            <person name="Perreira-Neves A."/>
            <person name="Rosa I.A."/>
            <person name="Tasca T."/>
            <person name="Bogo M.R."/>
            <person name="de Souza W."/>
        </authorList>
    </citation>
    <scope>NUCLEOTIDE SEQUENCE [LARGE SCALE GENOMIC DNA]</scope>
    <source>
        <strain evidence="2">K</strain>
    </source>
</reference>
<dbReference type="GO" id="GO:0005737">
    <property type="term" value="C:cytoplasm"/>
    <property type="evidence" value="ECO:0007669"/>
    <property type="project" value="TreeGrafter"/>
</dbReference>
<dbReference type="VEuPathDB" id="TrichDB:TRFO_12068"/>
<dbReference type="SUPFAM" id="SSF56112">
    <property type="entry name" value="Protein kinase-like (PK-like)"/>
    <property type="match status" value="1"/>
</dbReference>
<organism evidence="2 3">
    <name type="scientific">Tritrichomonas foetus</name>
    <dbReference type="NCBI Taxonomy" id="1144522"/>
    <lineage>
        <taxon>Eukaryota</taxon>
        <taxon>Metamonada</taxon>
        <taxon>Parabasalia</taxon>
        <taxon>Tritrichomonadida</taxon>
        <taxon>Tritrichomonadidae</taxon>
        <taxon>Tritrichomonas</taxon>
    </lineage>
</organism>
<dbReference type="GeneID" id="94831110"/>
<dbReference type="GO" id="GO:0004674">
    <property type="term" value="F:protein serine/threonine kinase activity"/>
    <property type="evidence" value="ECO:0007669"/>
    <property type="project" value="InterPro"/>
</dbReference>
<sequence>MCSQAGTPMYMAPEIIRGEEYSKAVDVYSYSLIVYELFIGNEPFVEGKSIFLILKNIQEGVRPDTSMINNNHQIEFLEMNNRSMK</sequence>
<dbReference type="InterPro" id="IPR045269">
    <property type="entry name" value="Atg1-like"/>
</dbReference>
<evidence type="ECO:0000313" key="3">
    <source>
        <dbReference type="Proteomes" id="UP000179807"/>
    </source>
</evidence>
<dbReference type="PROSITE" id="PS50011">
    <property type="entry name" value="PROTEIN_KINASE_DOM"/>
    <property type="match status" value="1"/>
</dbReference>
<dbReference type="PANTHER" id="PTHR24348">
    <property type="entry name" value="SERINE/THREONINE-PROTEIN KINASE UNC-51-RELATED"/>
    <property type="match status" value="1"/>
</dbReference>